<dbReference type="AlphaFoldDB" id="G9XU53"/>
<name>G9XU53_DESHA</name>
<accession>G9XU53</accession>
<evidence type="ECO:0000313" key="1">
    <source>
        <dbReference type="EMBL" id="EHL04836.1"/>
    </source>
</evidence>
<dbReference type="HOGENOM" id="CLU_2600330_0_0_9"/>
<proteinExistence type="predicted"/>
<dbReference type="RefSeq" id="WP_005815979.1">
    <property type="nucleotide sequence ID" value="NZ_JH414486.1"/>
</dbReference>
<protein>
    <submittedName>
        <fullName evidence="1">Uncharacterized protein</fullName>
    </submittedName>
</protein>
<organism evidence="1 2">
    <name type="scientific">Desulfitobacterium hafniense DP7</name>
    <dbReference type="NCBI Taxonomy" id="537010"/>
    <lineage>
        <taxon>Bacteria</taxon>
        <taxon>Bacillati</taxon>
        <taxon>Bacillota</taxon>
        <taxon>Clostridia</taxon>
        <taxon>Eubacteriales</taxon>
        <taxon>Desulfitobacteriaceae</taxon>
        <taxon>Desulfitobacterium</taxon>
    </lineage>
</organism>
<dbReference type="Proteomes" id="UP000004416">
    <property type="component" value="Unassembled WGS sequence"/>
</dbReference>
<sequence length="79" mass="8854">MEDKAAENCAKTPLVSPDVLQTKDFVFSPIKPLDRIGDSGALFLAKLKTDRRKRYLVKHAFCASFFLAHEQQERAGSSI</sequence>
<comment type="caution">
    <text evidence="1">The sequence shown here is derived from an EMBL/GenBank/DDBJ whole genome shotgun (WGS) entry which is preliminary data.</text>
</comment>
<gene>
    <name evidence="1" type="ORF">HMPREF0322_04511</name>
</gene>
<reference evidence="1 2" key="1">
    <citation type="submission" date="2011-08" db="EMBL/GenBank/DDBJ databases">
        <authorList>
            <person name="Weinstock G."/>
            <person name="Sodergren E."/>
            <person name="Clifton S."/>
            <person name="Fulton L."/>
            <person name="Fulton B."/>
            <person name="Courtney L."/>
            <person name="Fronick C."/>
            <person name="Harrison M."/>
            <person name="Strong C."/>
            <person name="Farmer C."/>
            <person name="Delahaunty K."/>
            <person name="Markovic C."/>
            <person name="Hall O."/>
            <person name="Minx P."/>
            <person name="Tomlinson C."/>
            <person name="Mitreva M."/>
            <person name="Hou S."/>
            <person name="Chen J."/>
            <person name="Wollam A."/>
            <person name="Pepin K.H."/>
            <person name="Johnson M."/>
            <person name="Bhonagiri V."/>
            <person name="Zhang X."/>
            <person name="Suruliraj S."/>
            <person name="Warren W."/>
            <person name="Chinwalla A."/>
            <person name="Mardis E.R."/>
            <person name="Wilson R.K."/>
        </authorList>
    </citation>
    <scope>NUCLEOTIDE SEQUENCE [LARGE SCALE GENOMIC DNA]</scope>
    <source>
        <strain evidence="1 2">DP7</strain>
    </source>
</reference>
<dbReference type="EMBL" id="AFZX01000117">
    <property type="protein sequence ID" value="EHL04836.1"/>
    <property type="molecule type" value="Genomic_DNA"/>
</dbReference>
<evidence type="ECO:0000313" key="2">
    <source>
        <dbReference type="Proteomes" id="UP000004416"/>
    </source>
</evidence>